<dbReference type="GeneID" id="108670104"/>
<feature type="region of interest" description="Disordered" evidence="5">
    <location>
        <begin position="484"/>
        <end position="503"/>
    </location>
</feature>
<evidence type="ECO:0000259" key="6">
    <source>
        <dbReference type="PROSITE" id="PS50199"/>
    </source>
</evidence>
<accession>A0A979FUH3</accession>
<feature type="compositionally biased region" description="Basic and acidic residues" evidence="5">
    <location>
        <begin position="974"/>
        <end position="985"/>
    </location>
</feature>
<evidence type="ECO:0000256" key="4">
    <source>
        <dbReference type="PROSITE-ProRule" id="PRU00322"/>
    </source>
</evidence>
<evidence type="ECO:0000256" key="2">
    <source>
        <dbReference type="ARBA" id="ARBA00022771"/>
    </source>
</evidence>
<dbReference type="GO" id="GO:0005737">
    <property type="term" value="C:cytoplasm"/>
    <property type="evidence" value="ECO:0007669"/>
    <property type="project" value="TreeGrafter"/>
</dbReference>
<dbReference type="OrthoDB" id="9837000at2759"/>
<dbReference type="RefSeq" id="XP_047740217.1">
    <property type="nucleotide sequence ID" value="XM_047884261.1"/>
</dbReference>
<feature type="domain" description="RanBP2-type" evidence="6">
    <location>
        <begin position="987"/>
        <end position="1018"/>
    </location>
</feature>
<organism evidence="7 8">
    <name type="scientific">Hyalella azteca</name>
    <name type="common">Amphipod</name>
    <dbReference type="NCBI Taxonomy" id="294128"/>
    <lineage>
        <taxon>Eukaryota</taxon>
        <taxon>Metazoa</taxon>
        <taxon>Ecdysozoa</taxon>
        <taxon>Arthropoda</taxon>
        <taxon>Crustacea</taxon>
        <taxon>Multicrustacea</taxon>
        <taxon>Malacostraca</taxon>
        <taxon>Eumalacostraca</taxon>
        <taxon>Peracarida</taxon>
        <taxon>Amphipoda</taxon>
        <taxon>Senticaudata</taxon>
        <taxon>Talitrida</taxon>
        <taxon>Talitroidea</taxon>
        <taxon>Hyalellidae</taxon>
        <taxon>Hyalella</taxon>
    </lineage>
</organism>
<feature type="compositionally biased region" description="Basic and acidic residues" evidence="5">
    <location>
        <begin position="547"/>
        <end position="573"/>
    </location>
</feature>
<dbReference type="PANTHER" id="PTHR15326:SF2">
    <property type="entry name" value="PROTEIN TAMOZHENNIC"/>
    <property type="match status" value="1"/>
</dbReference>
<gene>
    <name evidence="8" type="primary">LOC108670104</name>
</gene>
<dbReference type="Proteomes" id="UP000694843">
    <property type="component" value="Unplaced"/>
</dbReference>
<protein>
    <submittedName>
        <fullName evidence="8">Uncharacterized protein LOC108670104 isoform X1</fullName>
    </submittedName>
</protein>
<keyword evidence="2 4" id="KW-0863">Zinc-finger</keyword>
<evidence type="ECO:0000256" key="5">
    <source>
        <dbReference type="SAM" id="MobiDB-lite"/>
    </source>
</evidence>
<dbReference type="SMART" id="SM00547">
    <property type="entry name" value="ZnF_RBZ"/>
    <property type="match status" value="2"/>
</dbReference>
<sequence>MKPAAMNNTMSQHGLSYSHPGYASHPNASYCYPTASTTQALVYNHSNAAGTAAGQHVNAAIHGSTHQHGSLASIPAHLKDPNLNLPILSSDARPAAMYPQSSFYINPYMNTMTMPLSLGQQASFMSHHYIAPPPGFNVTSSGGVMPPYCPDVAPVSTSAADSSRHQIYSSNPSSVVPYNAAFPPPPPAPYHTPFVAYKYPQEYPGVCADVDVALYTELHETHLSHLNTDDSPDKLQLRKTMDELIERFLSMTPHRFKFSFAGVRETLEKSILELPSCDAFKAAEAFEALASYATNLVSQPWRREYRAIKVYSGYWVHHVSEHLVGAEAILLLMGYQPSRRSRAGKTQDGAPVGCYELPASPSMVDGDLVTRLALDCHIACSECQVLGQLHQHLPGLTLRQLLQYRQQNVGTYQQMVQKLLPLCPKSSNVSSPWSDEVDTAPSKSPVFGHTSPTKLTSPTKAPAKTLAASQSQLQLSAAARNEGRTLPLSSLPSTPTSSMATLDRPRLGDITNATKTEHLQLTSQPHHSEGGGQMRELDDLFENLGMKEARLSRPARPERHRETLGRRHDDKRGVSSVAIAKLIDHSDQNNRQDNRLDNRLENRHDNKHENRHESRSSRKSHEAPTSILPKVLPHARSTKPYTARGSGGVMAPLDTGEGCCLPASIPREVFQESTLDEHVSKAFSHAHDLGRSDARGTAGPKVPSLNSDWDFVLKNLENRGYSKDVGNRGDILQRELRSPESTPHPDNKEGMVDLIPSTVHAVNKDMVPQYDVSNSVNGALNVDVAGDASLRLGERRAGAGAGSCSARDRASERSRGGGGDSSSVTDQRQSLYDNVSYDGFQTARQDSDEEEDVRKLAADRLHDAGYHKTLLPGDKYAPQGGDKSCSRDEFFSKLASPQPTYVADKYSAHGGDKYPGKTADTFSPEGSNHSDNQSSSNSSTVPNRTSSKSSKFSKQKFSNLGAVLTSKLSGSDSGKNKSSEGKPKSTSETVVPWSCVACTFQNETSSNICEMCSKSRPHVSGPIKPLETGGRECQQCTLINEKTAIICSACNLPLESCPTYI</sequence>
<feature type="compositionally biased region" description="Low complexity" evidence="5">
    <location>
        <begin position="484"/>
        <end position="498"/>
    </location>
</feature>
<dbReference type="InterPro" id="IPR036339">
    <property type="entry name" value="PUB-like_dom_sf"/>
</dbReference>
<feature type="region of interest" description="Disordered" evidence="5">
    <location>
        <begin position="428"/>
        <end position="471"/>
    </location>
</feature>
<dbReference type="InterPro" id="IPR001876">
    <property type="entry name" value="Znf_RanBP2"/>
</dbReference>
<evidence type="ECO:0000313" key="7">
    <source>
        <dbReference type="Proteomes" id="UP000694843"/>
    </source>
</evidence>
<keyword evidence="3" id="KW-0862">Zinc</keyword>
<reference evidence="8" key="1">
    <citation type="submission" date="2025-08" db="UniProtKB">
        <authorList>
            <consortium name="RefSeq"/>
        </authorList>
    </citation>
    <scope>IDENTIFICATION</scope>
    <source>
        <tissue evidence="8">Whole organism</tissue>
    </source>
</reference>
<evidence type="ECO:0000256" key="1">
    <source>
        <dbReference type="ARBA" id="ARBA00022723"/>
    </source>
</evidence>
<dbReference type="PANTHER" id="PTHR15326">
    <property type="entry name" value="SPERMATOGENESIS-ASSOCIATED PROTEIN 2/TAMOZHENNIC"/>
    <property type="match status" value="1"/>
</dbReference>
<dbReference type="InterPro" id="IPR036443">
    <property type="entry name" value="Znf_RanBP2_sf"/>
</dbReference>
<dbReference type="PROSITE" id="PS01358">
    <property type="entry name" value="ZF_RANBP2_1"/>
    <property type="match status" value="1"/>
</dbReference>
<evidence type="ECO:0000313" key="8">
    <source>
        <dbReference type="RefSeq" id="XP_047740217.1"/>
    </source>
</evidence>
<keyword evidence="1" id="KW-0479">Metal-binding</keyword>
<feature type="region of interest" description="Disordered" evidence="5">
    <location>
        <begin position="967"/>
        <end position="987"/>
    </location>
</feature>
<dbReference type="Pfam" id="PF21388">
    <property type="entry name" value="SPATA2_PUB-like"/>
    <property type="match status" value="1"/>
</dbReference>
<feature type="region of interest" description="Disordered" evidence="5">
    <location>
        <begin position="795"/>
        <end position="832"/>
    </location>
</feature>
<feature type="compositionally biased region" description="Basic and acidic residues" evidence="5">
    <location>
        <begin position="906"/>
        <end position="915"/>
    </location>
</feature>
<dbReference type="AlphaFoldDB" id="A0A979FUH3"/>
<name>A0A979FUH3_HYAAZ</name>
<feature type="compositionally biased region" description="Low complexity" evidence="5">
    <location>
        <begin position="927"/>
        <end position="954"/>
    </location>
</feature>
<feature type="region of interest" description="Disordered" evidence="5">
    <location>
        <begin position="903"/>
        <end position="954"/>
    </location>
</feature>
<feature type="compositionally biased region" description="Basic and acidic residues" evidence="5">
    <location>
        <begin position="582"/>
        <end position="622"/>
    </location>
</feature>
<proteinExistence type="predicted"/>
<feature type="compositionally biased region" description="Basic and acidic residues" evidence="5">
    <location>
        <begin position="806"/>
        <end position="815"/>
    </location>
</feature>
<dbReference type="KEGG" id="hazt:108670104"/>
<dbReference type="Gene3D" id="1.20.58.2190">
    <property type="match status" value="1"/>
</dbReference>
<keyword evidence="7" id="KW-1185">Reference proteome</keyword>
<evidence type="ECO:0000256" key="3">
    <source>
        <dbReference type="ARBA" id="ARBA00022833"/>
    </source>
</evidence>
<dbReference type="PROSITE" id="PS50199">
    <property type="entry name" value="ZF_RANBP2_2"/>
    <property type="match status" value="1"/>
</dbReference>
<dbReference type="CTD" id="37864"/>
<dbReference type="InterPro" id="IPR048839">
    <property type="entry name" value="SPATA2_PUB-like"/>
</dbReference>
<feature type="region of interest" description="Disordered" evidence="5">
    <location>
        <begin position="547"/>
        <end position="649"/>
    </location>
</feature>
<dbReference type="GO" id="GO:0008270">
    <property type="term" value="F:zinc ion binding"/>
    <property type="evidence" value="ECO:0007669"/>
    <property type="project" value="UniProtKB-KW"/>
</dbReference>
<dbReference type="SUPFAM" id="SSF143503">
    <property type="entry name" value="PUG domain-like"/>
    <property type="match status" value="1"/>
</dbReference>
<feature type="compositionally biased region" description="Polar residues" evidence="5">
    <location>
        <begin position="450"/>
        <end position="459"/>
    </location>
</feature>
<dbReference type="Gene3D" id="2.30.30.380">
    <property type="entry name" value="Zn-finger domain of Sec23/24"/>
    <property type="match status" value="1"/>
</dbReference>
<dbReference type="SUPFAM" id="SSF90209">
    <property type="entry name" value="Ran binding protein zinc finger-like"/>
    <property type="match status" value="1"/>
</dbReference>